<keyword evidence="2 6" id="KW-0812">Transmembrane</keyword>
<dbReference type="EMBL" id="CAJHJG010001762">
    <property type="protein sequence ID" value="CAD6914485.1"/>
    <property type="molecule type" value="Genomic_DNA"/>
</dbReference>
<dbReference type="PROSITE" id="PS50850">
    <property type="entry name" value="MFS"/>
    <property type="match status" value="1"/>
</dbReference>
<dbReference type="AlphaFoldDB" id="A0A177UWZ9"/>
<gene>
    <name evidence="9" type="ORF">A4X03_0g1950</name>
    <name evidence="8" type="ORF">JKIAZH3_G7131</name>
</gene>
<feature type="transmembrane region" description="Helical" evidence="6">
    <location>
        <begin position="423"/>
        <end position="440"/>
    </location>
</feature>
<dbReference type="EMBL" id="LWDD02000174">
    <property type="protein sequence ID" value="KAE8263084.1"/>
    <property type="molecule type" value="Genomic_DNA"/>
</dbReference>
<dbReference type="Proteomes" id="UP000836402">
    <property type="component" value="Unassembled WGS sequence"/>
</dbReference>
<dbReference type="Gene3D" id="1.20.1720.10">
    <property type="entry name" value="Multidrug resistance protein D"/>
    <property type="match status" value="1"/>
</dbReference>
<name>A0A177UWZ9_9BASI</name>
<dbReference type="InterPro" id="IPR011701">
    <property type="entry name" value="MFS"/>
</dbReference>
<feature type="transmembrane region" description="Helical" evidence="6">
    <location>
        <begin position="353"/>
        <end position="373"/>
    </location>
</feature>
<keyword evidence="11" id="KW-1185">Reference proteome</keyword>
<reference evidence="9" key="1">
    <citation type="submission" date="2016-04" db="EMBL/GenBank/DDBJ databases">
        <authorList>
            <person name="Nguyen H.D."/>
            <person name="Kesanakurti P."/>
            <person name="Cullis J."/>
            <person name="Levesque C.A."/>
            <person name="Hambleton S."/>
        </authorList>
    </citation>
    <scope>NUCLEOTIDE SEQUENCE</scope>
    <source>
        <strain evidence="9">DAOMC 238032</strain>
    </source>
</reference>
<evidence type="ECO:0000256" key="6">
    <source>
        <dbReference type="SAM" id="Phobius"/>
    </source>
</evidence>
<feature type="transmembrane region" description="Helical" evidence="6">
    <location>
        <begin position="176"/>
        <end position="197"/>
    </location>
</feature>
<feature type="transmembrane region" description="Helical" evidence="6">
    <location>
        <begin position="282"/>
        <end position="301"/>
    </location>
</feature>
<dbReference type="Pfam" id="PF07690">
    <property type="entry name" value="MFS_1"/>
    <property type="match status" value="1"/>
</dbReference>
<feature type="region of interest" description="Disordered" evidence="5">
    <location>
        <begin position="606"/>
        <end position="628"/>
    </location>
</feature>
<evidence type="ECO:0000256" key="4">
    <source>
        <dbReference type="ARBA" id="ARBA00023136"/>
    </source>
</evidence>
<evidence type="ECO:0000256" key="5">
    <source>
        <dbReference type="SAM" id="MobiDB-lite"/>
    </source>
</evidence>
<feature type="transmembrane region" description="Helical" evidence="6">
    <location>
        <begin position="556"/>
        <end position="575"/>
    </location>
</feature>
<evidence type="ECO:0000313" key="11">
    <source>
        <dbReference type="Proteomes" id="UP000836402"/>
    </source>
</evidence>
<dbReference type="InterPro" id="IPR020846">
    <property type="entry name" value="MFS_dom"/>
</dbReference>
<dbReference type="PANTHER" id="PTHR23501:SF198">
    <property type="entry name" value="AZOLE RESISTANCE PROTEIN 1-RELATED"/>
    <property type="match status" value="1"/>
</dbReference>
<reference evidence="8" key="3">
    <citation type="submission" date="2020-10" db="EMBL/GenBank/DDBJ databases">
        <authorList>
            <person name="Sedaghatjoo S."/>
        </authorList>
    </citation>
    <scope>NUCLEOTIDE SEQUENCE</scope>
    <source>
        <strain evidence="8">AZH3</strain>
    </source>
</reference>
<keyword evidence="3 6" id="KW-1133">Transmembrane helix</keyword>
<dbReference type="Proteomes" id="UP000077671">
    <property type="component" value="Unassembled WGS sequence"/>
</dbReference>
<dbReference type="PANTHER" id="PTHR23501">
    <property type="entry name" value="MAJOR FACILITATOR SUPERFAMILY"/>
    <property type="match status" value="1"/>
</dbReference>
<feature type="compositionally biased region" description="Polar residues" evidence="5">
    <location>
        <begin position="1"/>
        <end position="34"/>
    </location>
</feature>
<organism evidence="9 10">
    <name type="scientific">Tilletia caries</name>
    <name type="common">wheat bunt fungus</name>
    <dbReference type="NCBI Taxonomy" id="13290"/>
    <lineage>
        <taxon>Eukaryota</taxon>
        <taxon>Fungi</taxon>
        <taxon>Dikarya</taxon>
        <taxon>Basidiomycota</taxon>
        <taxon>Ustilaginomycotina</taxon>
        <taxon>Exobasidiomycetes</taxon>
        <taxon>Tilletiales</taxon>
        <taxon>Tilletiaceae</taxon>
        <taxon>Tilletia</taxon>
    </lineage>
</organism>
<feature type="domain" description="Major facilitator superfamily (MFS) profile" evidence="7">
    <location>
        <begin position="86"/>
        <end position="579"/>
    </location>
</feature>
<reference evidence="9" key="2">
    <citation type="journal article" date="2019" name="IMA Fungus">
        <title>Genome sequencing and comparison of five Tilletia species to identify candidate genes for the detection of regulated species infecting wheat.</title>
        <authorList>
            <person name="Nguyen H.D.T."/>
            <person name="Sultana T."/>
            <person name="Kesanakurti P."/>
            <person name="Hambleton S."/>
        </authorList>
    </citation>
    <scope>NUCLEOTIDE SEQUENCE</scope>
    <source>
        <strain evidence="9">DAOMC 238032</strain>
    </source>
</reference>
<evidence type="ECO:0000256" key="3">
    <source>
        <dbReference type="ARBA" id="ARBA00022989"/>
    </source>
</evidence>
<feature type="transmembrane region" description="Helical" evidence="6">
    <location>
        <begin position="209"/>
        <end position="235"/>
    </location>
</feature>
<evidence type="ECO:0000259" key="7">
    <source>
        <dbReference type="PROSITE" id="PS50850"/>
    </source>
</evidence>
<feature type="transmembrane region" description="Helical" evidence="6">
    <location>
        <begin position="121"/>
        <end position="139"/>
    </location>
</feature>
<dbReference type="InterPro" id="IPR036259">
    <property type="entry name" value="MFS_trans_sf"/>
</dbReference>
<evidence type="ECO:0000313" key="10">
    <source>
        <dbReference type="Proteomes" id="UP000077671"/>
    </source>
</evidence>
<feature type="transmembrane region" description="Helical" evidence="6">
    <location>
        <begin position="81"/>
        <end position="101"/>
    </location>
</feature>
<protein>
    <recommendedName>
        <fullName evidence="7">Major facilitator superfamily (MFS) profile domain-containing protein</fullName>
    </recommendedName>
</protein>
<feature type="transmembrane region" description="Helical" evidence="6">
    <location>
        <begin position="313"/>
        <end position="332"/>
    </location>
</feature>
<evidence type="ECO:0000256" key="2">
    <source>
        <dbReference type="ARBA" id="ARBA00022692"/>
    </source>
</evidence>
<evidence type="ECO:0000256" key="1">
    <source>
        <dbReference type="ARBA" id="ARBA00004141"/>
    </source>
</evidence>
<dbReference type="SUPFAM" id="SSF103473">
    <property type="entry name" value="MFS general substrate transporter"/>
    <property type="match status" value="1"/>
</dbReference>
<comment type="subcellular location">
    <subcellularLocation>
        <location evidence="1">Membrane</location>
        <topology evidence="1">Multi-pass membrane protein</topology>
    </subcellularLocation>
</comment>
<dbReference type="GO" id="GO:0005886">
    <property type="term" value="C:plasma membrane"/>
    <property type="evidence" value="ECO:0007669"/>
    <property type="project" value="TreeGrafter"/>
</dbReference>
<dbReference type="Gene3D" id="1.20.1250.20">
    <property type="entry name" value="MFS general substrate transporter like domains"/>
    <property type="match status" value="1"/>
</dbReference>
<evidence type="ECO:0000313" key="8">
    <source>
        <dbReference type="EMBL" id="CAD6914485.1"/>
    </source>
</evidence>
<feature type="compositionally biased region" description="Basic and acidic residues" evidence="5">
    <location>
        <begin position="40"/>
        <end position="51"/>
    </location>
</feature>
<feature type="region of interest" description="Disordered" evidence="5">
    <location>
        <begin position="1"/>
        <end position="69"/>
    </location>
</feature>
<dbReference type="CDD" id="cd17502">
    <property type="entry name" value="MFS_Azr1_MDR_like"/>
    <property type="match status" value="1"/>
</dbReference>
<feature type="transmembrane region" description="Helical" evidence="6">
    <location>
        <begin position="151"/>
        <end position="170"/>
    </location>
</feature>
<keyword evidence="4 6" id="KW-0472">Membrane</keyword>
<accession>A0A177UWZ9</accession>
<proteinExistence type="predicted"/>
<feature type="transmembrane region" description="Helical" evidence="6">
    <location>
        <begin position="241"/>
        <end position="261"/>
    </location>
</feature>
<comment type="caution">
    <text evidence="9">The sequence shown here is derived from an EMBL/GenBank/DDBJ whole genome shotgun (WGS) entry which is preliminary data.</text>
</comment>
<sequence>MAQTDVHTGRPSSRSGSTVTQESSSGGPNLSSPATVDMSAADRKDSEKKTADGLLTPATQDAPSSAIDMDERQGPTLLSGFKFWAMYFCMLLSIFLVALDVTLVSTAQTVIVADLGGVNQIAWVVTAFLLTQASFMLFYGQVLSNFASKPCYLSAIVFFEVGSLICGVAQNMVTLIIGRAIAGIGASGIMISAMTILAESTTLQQRASLMGGLGVVFGISMVLGPLIGGAIAQHIGWRYCFYINLPAGALSIASIVFLLSTHPPLGHPIHKPMALKEKISQLDFVGLFISLGFLVAITLPLQDGGITYSWTDGRVLGPLIASAFILALLIAWCAYRGREHALIPLALLKDRNLVGCALVSCFCYLSVLVNIYYLPRFYQAVFGSSPTKSGVDLLPSVLSMSVCSFLGGMFAGKTGHYYTQMAISPLFGIVGSAMLYRINYDTSRGYLIGAQILVGIAMGACIQAPILAAQANVKRQLDISRAVGIVTFVQRVGGTIGNGIASGVFFSLLPQELSKNNVPAEYAERTLNRPETLKTFPEGAIQDGARQAFSRATADVLVIGLPTMAINLVLILLLIKCTNLRTKKVTPFSQIPAAIVAGFTRRNKSATDTEDAASATKDIEKADDESVHKREVEEEVIVASLAIPNVAREGEAILEEDAHKRS</sequence>
<dbReference type="GO" id="GO:0022857">
    <property type="term" value="F:transmembrane transporter activity"/>
    <property type="evidence" value="ECO:0007669"/>
    <property type="project" value="InterPro"/>
</dbReference>
<feature type="compositionally biased region" description="Basic and acidic residues" evidence="5">
    <location>
        <begin position="617"/>
        <end position="628"/>
    </location>
</feature>
<evidence type="ECO:0000313" key="9">
    <source>
        <dbReference type="EMBL" id="KAE8263084.1"/>
    </source>
</evidence>
<feature type="transmembrane region" description="Helical" evidence="6">
    <location>
        <begin position="446"/>
        <end position="467"/>
    </location>
</feature>